<dbReference type="Gene3D" id="3.90.1510.10">
    <property type="entry name" value="Glycerate kinase, domain 2"/>
    <property type="match status" value="1"/>
</dbReference>
<accession>A0A255H3D6</accession>
<sequence>MPVSTTVVIAPDSLKGSLDALPAAQAIASGWRRVRPDDRLLLLPQADGGEGTMDALAAGDPDADFRHVGEVTGPDGRRTPGRWLRLGEGTAVLELAQMSGLPLMDRKRPLTANCIGLGEVIAAALDAGAERVVVGLGGSASTDGGAGLLVGLGARLLDAHGNELPPGGAALRELARLDTSRMRVPSESVTLTDVESPLLGDFGAPATFGPQKGATEADVAILEAGLARLAEVVGVDPSAPGMGAAGGAGYALAAVLGARIEPGAPHIAEASGLVASVAEADVLITGEGKFDHTSLRGKVVGHALGMAGAPARFVVAGAVATDVPGVTALALTELAGSAKASFADPARWLTEAGARAAEAYQG</sequence>
<dbReference type="PANTHER" id="PTHR21599">
    <property type="entry name" value="GLYCERATE KINASE"/>
    <property type="match status" value="1"/>
</dbReference>
<dbReference type="Gene3D" id="3.40.50.10350">
    <property type="entry name" value="Glycerate kinase, domain 1"/>
    <property type="match status" value="1"/>
</dbReference>
<dbReference type="PIRSF" id="PIRSF006078">
    <property type="entry name" value="GlxK"/>
    <property type="match status" value="1"/>
</dbReference>
<dbReference type="GO" id="GO:0008887">
    <property type="term" value="F:glycerate kinase activity"/>
    <property type="evidence" value="ECO:0007669"/>
    <property type="project" value="UniProtKB-UniRule"/>
</dbReference>
<evidence type="ECO:0000256" key="2">
    <source>
        <dbReference type="ARBA" id="ARBA00022679"/>
    </source>
</evidence>
<evidence type="ECO:0000256" key="3">
    <source>
        <dbReference type="ARBA" id="ARBA00022777"/>
    </source>
</evidence>
<dbReference type="Proteomes" id="UP000216311">
    <property type="component" value="Unassembled WGS sequence"/>
</dbReference>
<name>A0A255H3D6_9ACTN</name>
<dbReference type="EMBL" id="NMVQ01000012">
    <property type="protein sequence ID" value="OYO22210.1"/>
    <property type="molecule type" value="Genomic_DNA"/>
</dbReference>
<dbReference type="InterPro" id="IPR036129">
    <property type="entry name" value="Glycerate_kinase_sf"/>
</dbReference>
<evidence type="ECO:0000313" key="6">
    <source>
        <dbReference type="Proteomes" id="UP000216311"/>
    </source>
</evidence>
<evidence type="ECO:0000313" key="5">
    <source>
        <dbReference type="EMBL" id="OYO22210.1"/>
    </source>
</evidence>
<dbReference type="InterPro" id="IPR018197">
    <property type="entry name" value="Glycerate_kinase_RE-like"/>
</dbReference>
<keyword evidence="6" id="KW-1185">Reference proteome</keyword>
<evidence type="ECO:0000256" key="1">
    <source>
        <dbReference type="ARBA" id="ARBA00006284"/>
    </source>
</evidence>
<dbReference type="OrthoDB" id="9774290at2"/>
<keyword evidence="3 4" id="KW-0418">Kinase</keyword>
<protein>
    <submittedName>
        <fullName evidence="5">Glycerate kinase</fullName>
    </submittedName>
</protein>
<reference evidence="5 6" key="1">
    <citation type="submission" date="2017-07" db="EMBL/GenBank/DDBJ databases">
        <title>Draft whole genome sequences of clinical Proprionibacteriaceae strains.</title>
        <authorList>
            <person name="Bernier A.-M."/>
            <person name="Bernard K."/>
            <person name="Domingo M.-C."/>
        </authorList>
    </citation>
    <scope>NUCLEOTIDE SEQUENCE [LARGE SCALE GENOMIC DNA]</scope>
    <source>
        <strain evidence="5 6">NML 130396</strain>
    </source>
</reference>
<gene>
    <name evidence="5" type="ORF">CGZ93_08680</name>
</gene>
<dbReference type="InterPro" id="IPR004381">
    <property type="entry name" value="Glycerate_kinase"/>
</dbReference>
<keyword evidence="2 4" id="KW-0808">Transferase</keyword>
<dbReference type="InterPro" id="IPR018193">
    <property type="entry name" value="Glyc_kinase_flavodox-like_fold"/>
</dbReference>
<proteinExistence type="inferred from homology"/>
<dbReference type="NCBIfam" id="TIGR00045">
    <property type="entry name" value="glycerate kinase"/>
    <property type="match status" value="1"/>
</dbReference>
<dbReference type="AlphaFoldDB" id="A0A255H3D6"/>
<comment type="caution">
    <text evidence="5">The sequence shown here is derived from an EMBL/GenBank/DDBJ whole genome shotgun (WGS) entry which is preliminary data.</text>
</comment>
<dbReference type="SUPFAM" id="SSF110738">
    <property type="entry name" value="Glycerate kinase I"/>
    <property type="match status" value="1"/>
</dbReference>
<dbReference type="Pfam" id="PF02595">
    <property type="entry name" value="Gly_kinase"/>
    <property type="match status" value="1"/>
</dbReference>
<organism evidence="5 6">
    <name type="scientific">Enemella dayhoffiae</name>
    <dbReference type="NCBI Taxonomy" id="2016507"/>
    <lineage>
        <taxon>Bacteria</taxon>
        <taxon>Bacillati</taxon>
        <taxon>Actinomycetota</taxon>
        <taxon>Actinomycetes</taxon>
        <taxon>Propionibacteriales</taxon>
        <taxon>Propionibacteriaceae</taxon>
        <taxon>Enemella</taxon>
    </lineage>
</organism>
<evidence type="ECO:0000256" key="4">
    <source>
        <dbReference type="PIRNR" id="PIRNR006078"/>
    </source>
</evidence>
<comment type="similarity">
    <text evidence="1 4">Belongs to the glycerate kinase type-1 family.</text>
</comment>
<dbReference type="PANTHER" id="PTHR21599:SF0">
    <property type="entry name" value="GLYCERATE KINASE"/>
    <property type="match status" value="1"/>
</dbReference>
<dbReference type="GO" id="GO:0031388">
    <property type="term" value="P:organic acid phosphorylation"/>
    <property type="evidence" value="ECO:0007669"/>
    <property type="project" value="UniProtKB-UniRule"/>
</dbReference>